<organism evidence="1 2">
    <name type="scientific">Peronosclerospora sorghi</name>
    <dbReference type="NCBI Taxonomy" id="230839"/>
    <lineage>
        <taxon>Eukaryota</taxon>
        <taxon>Sar</taxon>
        <taxon>Stramenopiles</taxon>
        <taxon>Oomycota</taxon>
        <taxon>Peronosporomycetes</taxon>
        <taxon>Peronosporales</taxon>
        <taxon>Peronosporaceae</taxon>
        <taxon>Peronosclerospora</taxon>
    </lineage>
</organism>
<dbReference type="Proteomes" id="UP001163321">
    <property type="component" value="Chromosome 1"/>
</dbReference>
<proteinExistence type="predicted"/>
<dbReference type="EMBL" id="CM047580">
    <property type="protein sequence ID" value="KAI9923156.1"/>
    <property type="molecule type" value="Genomic_DNA"/>
</dbReference>
<protein>
    <submittedName>
        <fullName evidence="1">Uncharacterized protein</fullName>
    </submittedName>
</protein>
<comment type="caution">
    <text evidence="1">The sequence shown here is derived from an EMBL/GenBank/DDBJ whole genome shotgun (WGS) entry which is preliminary data.</text>
</comment>
<evidence type="ECO:0000313" key="2">
    <source>
        <dbReference type="Proteomes" id="UP001163321"/>
    </source>
</evidence>
<reference evidence="1 2" key="1">
    <citation type="journal article" date="2022" name="bioRxiv">
        <title>The genome of the oomycete Peronosclerospora sorghi, a cosmopolitan pathogen of maize and sorghum, is inflated with dispersed pseudogenes.</title>
        <authorList>
            <person name="Fletcher K."/>
            <person name="Martin F."/>
            <person name="Isakeit T."/>
            <person name="Cavanaugh K."/>
            <person name="Magill C."/>
            <person name="Michelmore R."/>
        </authorList>
    </citation>
    <scope>NUCLEOTIDE SEQUENCE [LARGE SCALE GENOMIC DNA]</scope>
    <source>
        <strain evidence="1">P6</strain>
    </source>
</reference>
<evidence type="ECO:0000313" key="1">
    <source>
        <dbReference type="EMBL" id="KAI9923156.1"/>
    </source>
</evidence>
<gene>
    <name evidence="1" type="ORF">PsorP6_001072</name>
</gene>
<keyword evidence="2" id="KW-1185">Reference proteome</keyword>
<sequence>MARILEVLDSVCNMSRSNFRAETLWTNQCLTPRVIVNIHSATTSSESTRMNSRVHFLMTSLVPRSGFCKTPKISKIEEL</sequence>
<accession>A0ACC0WY36</accession>
<name>A0ACC0WY36_9STRA</name>